<evidence type="ECO:0000313" key="2">
    <source>
        <dbReference type="EMBL" id="OTF87497.1"/>
    </source>
</evidence>
<evidence type="ECO:0000313" key="3">
    <source>
        <dbReference type="Proteomes" id="UP000215914"/>
    </source>
</evidence>
<sequence>MSRTFQLYSGTSASSPAIETSHPCPPSFTSTTPRSPFPLVFFGRFPADATHLQLPSLCSIERPTTTLWWWHTTTNARERKREREREERERDDSGDAAHGGGTLRLATAVLFWSIVDTLVSHGTSFGFWIHMSVLMWFKFWFGFSFESYLNSGSVNAVDGSGSVQDASRVRL</sequence>
<proteinExistence type="predicted"/>
<feature type="compositionally biased region" description="Basic and acidic residues" evidence="1">
    <location>
        <begin position="78"/>
        <end position="95"/>
    </location>
</feature>
<feature type="region of interest" description="Disordered" evidence="1">
    <location>
        <begin position="1"/>
        <end position="30"/>
    </location>
</feature>
<evidence type="ECO:0000256" key="1">
    <source>
        <dbReference type="SAM" id="MobiDB-lite"/>
    </source>
</evidence>
<accession>A0A251RT74</accession>
<organism evidence="2 3">
    <name type="scientific">Helianthus annuus</name>
    <name type="common">Common sunflower</name>
    <dbReference type="NCBI Taxonomy" id="4232"/>
    <lineage>
        <taxon>Eukaryota</taxon>
        <taxon>Viridiplantae</taxon>
        <taxon>Streptophyta</taxon>
        <taxon>Embryophyta</taxon>
        <taxon>Tracheophyta</taxon>
        <taxon>Spermatophyta</taxon>
        <taxon>Magnoliopsida</taxon>
        <taxon>eudicotyledons</taxon>
        <taxon>Gunneridae</taxon>
        <taxon>Pentapetalae</taxon>
        <taxon>asterids</taxon>
        <taxon>campanulids</taxon>
        <taxon>Asterales</taxon>
        <taxon>Asteraceae</taxon>
        <taxon>Asteroideae</taxon>
        <taxon>Heliantheae alliance</taxon>
        <taxon>Heliantheae</taxon>
        <taxon>Helianthus</taxon>
    </lineage>
</organism>
<keyword evidence="3" id="KW-1185">Reference proteome</keyword>
<dbReference type="EMBL" id="CM007906">
    <property type="protein sequence ID" value="OTF87497.1"/>
    <property type="molecule type" value="Genomic_DNA"/>
</dbReference>
<dbReference type="Proteomes" id="UP000215914">
    <property type="component" value="Chromosome 17"/>
</dbReference>
<dbReference type="AlphaFoldDB" id="A0A251RT74"/>
<gene>
    <name evidence="2" type="ORF">HannXRQ_Chr17g0562491</name>
</gene>
<reference evidence="3" key="1">
    <citation type="journal article" date="2017" name="Nature">
        <title>The sunflower genome provides insights into oil metabolism, flowering and Asterid evolution.</title>
        <authorList>
            <person name="Badouin H."/>
            <person name="Gouzy J."/>
            <person name="Grassa C.J."/>
            <person name="Murat F."/>
            <person name="Staton S.E."/>
            <person name="Cottret L."/>
            <person name="Lelandais-Briere C."/>
            <person name="Owens G.L."/>
            <person name="Carrere S."/>
            <person name="Mayjonade B."/>
            <person name="Legrand L."/>
            <person name="Gill N."/>
            <person name="Kane N.C."/>
            <person name="Bowers J.E."/>
            <person name="Hubner S."/>
            <person name="Bellec A."/>
            <person name="Berard A."/>
            <person name="Berges H."/>
            <person name="Blanchet N."/>
            <person name="Boniface M.C."/>
            <person name="Brunel D."/>
            <person name="Catrice O."/>
            <person name="Chaidir N."/>
            <person name="Claudel C."/>
            <person name="Donnadieu C."/>
            <person name="Faraut T."/>
            <person name="Fievet G."/>
            <person name="Helmstetter N."/>
            <person name="King M."/>
            <person name="Knapp S.J."/>
            <person name="Lai Z."/>
            <person name="Le Paslier M.C."/>
            <person name="Lippi Y."/>
            <person name="Lorenzon L."/>
            <person name="Mandel J.R."/>
            <person name="Marage G."/>
            <person name="Marchand G."/>
            <person name="Marquand E."/>
            <person name="Bret-Mestries E."/>
            <person name="Morien E."/>
            <person name="Nambeesan S."/>
            <person name="Nguyen T."/>
            <person name="Pegot-Espagnet P."/>
            <person name="Pouilly N."/>
            <person name="Raftis F."/>
            <person name="Sallet E."/>
            <person name="Schiex T."/>
            <person name="Thomas J."/>
            <person name="Vandecasteele C."/>
            <person name="Vares D."/>
            <person name="Vear F."/>
            <person name="Vautrin S."/>
            <person name="Crespi M."/>
            <person name="Mangin B."/>
            <person name="Burke J.M."/>
            <person name="Salse J."/>
            <person name="Munos S."/>
            <person name="Vincourt P."/>
            <person name="Rieseberg L.H."/>
            <person name="Langlade N.B."/>
        </authorList>
    </citation>
    <scope>NUCLEOTIDE SEQUENCE [LARGE SCALE GENOMIC DNA]</scope>
    <source>
        <strain evidence="3">cv. SF193</strain>
    </source>
</reference>
<feature type="region of interest" description="Disordered" evidence="1">
    <location>
        <begin position="78"/>
        <end position="98"/>
    </location>
</feature>
<dbReference type="InParanoid" id="A0A251RT74"/>
<feature type="compositionally biased region" description="Polar residues" evidence="1">
    <location>
        <begin position="1"/>
        <end position="18"/>
    </location>
</feature>
<name>A0A251RT74_HELAN</name>
<protein>
    <submittedName>
        <fullName evidence="2">Uncharacterized protein</fullName>
    </submittedName>
</protein>